<evidence type="ECO:0000313" key="5">
    <source>
        <dbReference type="EMBL" id="NIY71128.1"/>
    </source>
</evidence>
<evidence type="ECO:0000256" key="4">
    <source>
        <dbReference type="SAM" id="SignalP"/>
    </source>
</evidence>
<dbReference type="InterPro" id="IPR050498">
    <property type="entry name" value="Ycf3"/>
</dbReference>
<evidence type="ECO:0008006" key="7">
    <source>
        <dbReference type="Google" id="ProtNLM"/>
    </source>
</evidence>
<accession>A0ABX0VWY1</accession>
<feature type="repeat" description="TPR" evidence="3">
    <location>
        <begin position="66"/>
        <end position="99"/>
    </location>
</feature>
<feature type="chain" id="PRO_5045106651" description="Tetratricopeptide repeat protein" evidence="4">
    <location>
        <begin position="28"/>
        <end position="186"/>
    </location>
</feature>
<dbReference type="SUPFAM" id="SSF48452">
    <property type="entry name" value="TPR-like"/>
    <property type="match status" value="1"/>
</dbReference>
<feature type="repeat" description="TPR" evidence="3">
    <location>
        <begin position="100"/>
        <end position="133"/>
    </location>
</feature>
<protein>
    <recommendedName>
        <fullName evidence="7">Tetratricopeptide repeat protein</fullName>
    </recommendedName>
</protein>
<dbReference type="InterPro" id="IPR011990">
    <property type="entry name" value="TPR-like_helical_dom_sf"/>
</dbReference>
<dbReference type="PANTHER" id="PTHR44858">
    <property type="entry name" value="TETRATRICOPEPTIDE REPEAT PROTEIN 6"/>
    <property type="match status" value="1"/>
</dbReference>
<evidence type="ECO:0000256" key="3">
    <source>
        <dbReference type="PROSITE-ProRule" id="PRU00339"/>
    </source>
</evidence>
<name>A0ABX0VWY1_9RHOB</name>
<keyword evidence="4" id="KW-0732">Signal</keyword>
<sequence length="186" mass="20128">MGAMKPSIKCTVTALLLSVGISLPVSAQTVVLDDLFSQLQSADPAQAMRLVGRIQEEWGKSGSPSIDLLLKRGQDALLLGSFESAIDHFTAAIDHDPEFAEAYNGRATAYYMADEIGPSIADIRKTLELNPRHFGAMIGFAAILEEIERPEAALEVYREVSALVPADGNVQEAIDRLEQELEGQSL</sequence>
<keyword evidence="1" id="KW-0677">Repeat</keyword>
<evidence type="ECO:0000313" key="6">
    <source>
        <dbReference type="Proteomes" id="UP000709466"/>
    </source>
</evidence>
<organism evidence="5 6">
    <name type="scientific">Marivivens donghaensis</name>
    <dbReference type="NCBI Taxonomy" id="1699413"/>
    <lineage>
        <taxon>Bacteria</taxon>
        <taxon>Pseudomonadati</taxon>
        <taxon>Pseudomonadota</taxon>
        <taxon>Alphaproteobacteria</taxon>
        <taxon>Rhodobacterales</taxon>
        <taxon>Paracoccaceae</taxon>
        <taxon>Marivivens group</taxon>
        <taxon>Marivivens</taxon>
    </lineage>
</organism>
<dbReference type="Proteomes" id="UP000709466">
    <property type="component" value="Unassembled WGS sequence"/>
</dbReference>
<dbReference type="InterPro" id="IPR019734">
    <property type="entry name" value="TPR_rpt"/>
</dbReference>
<keyword evidence="2 3" id="KW-0802">TPR repeat</keyword>
<dbReference type="Pfam" id="PF13432">
    <property type="entry name" value="TPR_16"/>
    <property type="match status" value="1"/>
</dbReference>
<keyword evidence="6" id="KW-1185">Reference proteome</keyword>
<reference evidence="5 6" key="1">
    <citation type="submission" date="2020-03" db="EMBL/GenBank/DDBJ databases">
        <title>Bacterial isolates of synthetic phycosphere.</title>
        <authorList>
            <person name="Fu H."/>
            <person name="Moran M.A."/>
        </authorList>
    </citation>
    <scope>NUCLEOTIDE SEQUENCE [LARGE SCALE GENOMIC DNA]</scope>
    <source>
        <strain evidence="5 6">HF1</strain>
    </source>
</reference>
<dbReference type="PROSITE" id="PS50005">
    <property type="entry name" value="TPR"/>
    <property type="match status" value="2"/>
</dbReference>
<feature type="signal peptide" evidence="4">
    <location>
        <begin position="1"/>
        <end position="27"/>
    </location>
</feature>
<proteinExistence type="predicted"/>
<evidence type="ECO:0000256" key="2">
    <source>
        <dbReference type="ARBA" id="ARBA00022803"/>
    </source>
</evidence>
<dbReference type="SMART" id="SM00028">
    <property type="entry name" value="TPR"/>
    <property type="match status" value="3"/>
</dbReference>
<gene>
    <name evidence="5" type="ORF">HCZ30_01615</name>
</gene>
<evidence type="ECO:0000256" key="1">
    <source>
        <dbReference type="ARBA" id="ARBA00022737"/>
    </source>
</evidence>
<dbReference type="Gene3D" id="1.25.40.10">
    <property type="entry name" value="Tetratricopeptide repeat domain"/>
    <property type="match status" value="1"/>
</dbReference>
<dbReference type="EMBL" id="JAATOP010000001">
    <property type="protein sequence ID" value="NIY71128.1"/>
    <property type="molecule type" value="Genomic_DNA"/>
</dbReference>
<comment type="caution">
    <text evidence="5">The sequence shown here is derived from an EMBL/GenBank/DDBJ whole genome shotgun (WGS) entry which is preliminary data.</text>
</comment>
<dbReference type="PANTHER" id="PTHR44858:SF1">
    <property type="entry name" value="UDP-N-ACETYLGLUCOSAMINE--PEPTIDE N-ACETYLGLUCOSAMINYLTRANSFERASE SPINDLY-RELATED"/>
    <property type="match status" value="1"/>
</dbReference>